<reference evidence="2 3" key="1">
    <citation type="journal article" date="2023" name="Plants (Basel)">
        <title>Bridging the Gap: Combining Genomics and Transcriptomics Approaches to Understand Stylosanthes scabra, an Orphan Legume from the Brazilian Caatinga.</title>
        <authorList>
            <person name="Ferreira-Neto J.R.C."/>
            <person name="da Silva M.D."/>
            <person name="Binneck E."/>
            <person name="de Melo N.F."/>
            <person name="da Silva R.H."/>
            <person name="de Melo A.L.T.M."/>
            <person name="Pandolfi V."/>
            <person name="Bustamante F.O."/>
            <person name="Brasileiro-Vidal A.C."/>
            <person name="Benko-Iseppon A.M."/>
        </authorList>
    </citation>
    <scope>NUCLEOTIDE SEQUENCE [LARGE SCALE GENOMIC DNA]</scope>
    <source>
        <tissue evidence="2">Leaves</tissue>
    </source>
</reference>
<keyword evidence="3" id="KW-1185">Reference proteome</keyword>
<dbReference type="InterPro" id="IPR012340">
    <property type="entry name" value="NA-bd_OB-fold"/>
</dbReference>
<dbReference type="Gene3D" id="2.40.50.140">
    <property type="entry name" value="Nucleic acid-binding proteins"/>
    <property type="match status" value="1"/>
</dbReference>
<feature type="domain" description="Replication protein A 70 kDa DNA-binding subunit B/D first OB fold" evidence="1">
    <location>
        <begin position="2"/>
        <end position="94"/>
    </location>
</feature>
<dbReference type="CDD" id="cd04480">
    <property type="entry name" value="RPA1_DBD_A_like"/>
    <property type="match status" value="1"/>
</dbReference>
<dbReference type="InterPro" id="IPR003871">
    <property type="entry name" value="RFA1B/D_OB_1st"/>
</dbReference>
<proteinExistence type="predicted"/>
<comment type="caution">
    <text evidence="2">The sequence shown here is derived from an EMBL/GenBank/DDBJ whole genome shotgun (WGS) entry which is preliminary data.</text>
</comment>
<dbReference type="PANTHER" id="PTHR47165:SF4">
    <property type="entry name" value="OS03G0429900 PROTEIN"/>
    <property type="match status" value="1"/>
</dbReference>
<protein>
    <recommendedName>
        <fullName evidence="1">Replication protein A 70 kDa DNA-binding subunit B/D first OB fold domain-containing protein</fullName>
    </recommendedName>
</protein>
<dbReference type="SUPFAM" id="SSF50249">
    <property type="entry name" value="Nucleic acid-binding proteins"/>
    <property type="match status" value="1"/>
</dbReference>
<sequence>MHWNIQVYVIRKYDVPSSKDSTTIKSVDMVLQDSQGGRIHASIPKTLISTWSDRIKEFTMYHMREFVVVDKRTRVRATEVKWSLLFCFRTEVQEVEVPTFPLEAFRFRTIPELTASAVVTENDLFDLVAEVVGKEDPRDLVTSLGKETKRMAINLQDLE</sequence>
<name>A0ABU6TCR7_9FABA</name>
<gene>
    <name evidence="2" type="ORF">PIB30_035128</name>
</gene>
<accession>A0ABU6TCR7</accession>
<dbReference type="EMBL" id="JASCZI010090787">
    <property type="protein sequence ID" value="MED6146512.1"/>
    <property type="molecule type" value="Genomic_DNA"/>
</dbReference>
<dbReference type="Proteomes" id="UP001341840">
    <property type="component" value="Unassembled WGS sequence"/>
</dbReference>
<dbReference type="PANTHER" id="PTHR47165">
    <property type="entry name" value="OS03G0429900 PROTEIN"/>
    <property type="match status" value="1"/>
</dbReference>
<organism evidence="2 3">
    <name type="scientific">Stylosanthes scabra</name>
    <dbReference type="NCBI Taxonomy" id="79078"/>
    <lineage>
        <taxon>Eukaryota</taxon>
        <taxon>Viridiplantae</taxon>
        <taxon>Streptophyta</taxon>
        <taxon>Embryophyta</taxon>
        <taxon>Tracheophyta</taxon>
        <taxon>Spermatophyta</taxon>
        <taxon>Magnoliopsida</taxon>
        <taxon>eudicotyledons</taxon>
        <taxon>Gunneridae</taxon>
        <taxon>Pentapetalae</taxon>
        <taxon>rosids</taxon>
        <taxon>fabids</taxon>
        <taxon>Fabales</taxon>
        <taxon>Fabaceae</taxon>
        <taxon>Papilionoideae</taxon>
        <taxon>50 kb inversion clade</taxon>
        <taxon>dalbergioids sensu lato</taxon>
        <taxon>Dalbergieae</taxon>
        <taxon>Pterocarpus clade</taxon>
        <taxon>Stylosanthes</taxon>
    </lineage>
</organism>
<evidence type="ECO:0000313" key="3">
    <source>
        <dbReference type="Proteomes" id="UP001341840"/>
    </source>
</evidence>
<dbReference type="Pfam" id="PF02721">
    <property type="entry name" value="DUF223"/>
    <property type="match status" value="1"/>
</dbReference>
<evidence type="ECO:0000313" key="2">
    <source>
        <dbReference type="EMBL" id="MED6146512.1"/>
    </source>
</evidence>
<evidence type="ECO:0000259" key="1">
    <source>
        <dbReference type="Pfam" id="PF02721"/>
    </source>
</evidence>